<name>A0AAW7Y645_9GAMM</name>
<dbReference type="Pfam" id="PF03846">
    <property type="entry name" value="SulA"/>
    <property type="match status" value="1"/>
</dbReference>
<dbReference type="GO" id="GO:0009432">
    <property type="term" value="P:SOS response"/>
    <property type="evidence" value="ECO:0007669"/>
    <property type="project" value="InterPro"/>
</dbReference>
<proteinExistence type="predicted"/>
<protein>
    <submittedName>
        <fullName evidence="1">SulA-like leucine-rich domain-containing protein</fullName>
    </submittedName>
</protein>
<gene>
    <name evidence="1" type="ORF">Q4568_10435</name>
</gene>
<dbReference type="GO" id="GO:0051782">
    <property type="term" value="P:negative regulation of cell division"/>
    <property type="evidence" value="ECO:0007669"/>
    <property type="project" value="InterPro"/>
</dbReference>
<organism evidence="1 2">
    <name type="scientific">Photobacterium sanguinicancri</name>
    <dbReference type="NCBI Taxonomy" id="875932"/>
    <lineage>
        <taxon>Bacteria</taxon>
        <taxon>Pseudomonadati</taxon>
        <taxon>Pseudomonadota</taxon>
        <taxon>Gammaproteobacteria</taxon>
        <taxon>Vibrionales</taxon>
        <taxon>Vibrionaceae</taxon>
        <taxon>Photobacterium</taxon>
    </lineage>
</organism>
<dbReference type="SUPFAM" id="SSF52540">
    <property type="entry name" value="P-loop containing nucleoside triphosphate hydrolases"/>
    <property type="match status" value="1"/>
</dbReference>
<dbReference type="Gene3D" id="3.40.50.300">
    <property type="entry name" value="P-loop containing nucleotide triphosphate hydrolases"/>
    <property type="match status" value="1"/>
</dbReference>
<dbReference type="InterPro" id="IPR004596">
    <property type="entry name" value="Cell_div_suppressor_SulA"/>
</dbReference>
<sequence length="159" mass="17446">MAELFESQHSVSASQAYKSTYSSLQGSSVSIAQSVSCPIEVSFTDEHQTQLAYFLRLLKQANQQNRWIMFIGHDALLDKKLLTSAGIDLNKVLVLHKTKGQSLSSLMERALKSGNCSAVITTGNIEAFQTAAIRQAAHNGKSLAFVINKEQAKQCITFH</sequence>
<reference evidence="1" key="1">
    <citation type="submission" date="2023-07" db="EMBL/GenBank/DDBJ databases">
        <title>Genome content predicts the carbon catabolic preferences of heterotrophic bacteria.</title>
        <authorList>
            <person name="Gralka M."/>
        </authorList>
    </citation>
    <scope>NUCLEOTIDE SEQUENCE</scope>
    <source>
        <strain evidence="1">G2M05</strain>
    </source>
</reference>
<evidence type="ECO:0000313" key="2">
    <source>
        <dbReference type="Proteomes" id="UP001170624"/>
    </source>
</evidence>
<evidence type="ECO:0000313" key="1">
    <source>
        <dbReference type="EMBL" id="MDO6542954.1"/>
    </source>
</evidence>
<dbReference type="InterPro" id="IPR027417">
    <property type="entry name" value="P-loop_NTPase"/>
</dbReference>
<accession>A0AAW7Y645</accession>
<dbReference type="EMBL" id="JAUOPU010000008">
    <property type="protein sequence ID" value="MDO6542954.1"/>
    <property type="molecule type" value="Genomic_DNA"/>
</dbReference>
<comment type="caution">
    <text evidence="1">The sequence shown here is derived from an EMBL/GenBank/DDBJ whole genome shotgun (WGS) entry which is preliminary data.</text>
</comment>
<dbReference type="AlphaFoldDB" id="A0AAW7Y645"/>
<dbReference type="RefSeq" id="WP_062691050.1">
    <property type="nucleotide sequence ID" value="NZ_CANMLA010000049.1"/>
</dbReference>
<dbReference type="Proteomes" id="UP001170624">
    <property type="component" value="Unassembled WGS sequence"/>
</dbReference>